<comment type="subcellular location">
    <subcellularLocation>
        <location evidence="1">Cell membrane</location>
        <topology evidence="1">Multi-pass membrane protein</topology>
    </subcellularLocation>
</comment>
<feature type="transmembrane region" description="Helical" evidence="7">
    <location>
        <begin position="63"/>
        <end position="83"/>
    </location>
</feature>
<organism evidence="9 10">
    <name type="scientific">Laceyella putida</name>
    <dbReference type="NCBI Taxonomy" id="110101"/>
    <lineage>
        <taxon>Bacteria</taxon>
        <taxon>Bacillati</taxon>
        <taxon>Bacillota</taxon>
        <taxon>Bacilli</taxon>
        <taxon>Bacillales</taxon>
        <taxon>Thermoactinomycetaceae</taxon>
        <taxon>Laceyella</taxon>
    </lineage>
</organism>
<dbReference type="Pfam" id="PF03458">
    <property type="entry name" value="Gly_transporter"/>
    <property type="match status" value="2"/>
</dbReference>
<evidence type="ECO:0000256" key="1">
    <source>
        <dbReference type="ARBA" id="ARBA00004651"/>
    </source>
</evidence>
<feature type="transmembrane region" description="Helical" evidence="7">
    <location>
        <begin position="116"/>
        <end position="137"/>
    </location>
</feature>
<dbReference type="PANTHER" id="PTHR30506">
    <property type="entry name" value="INNER MEMBRANE PROTEIN"/>
    <property type="match status" value="1"/>
</dbReference>
<comment type="caution">
    <text evidence="9">The sequence shown here is derived from an EMBL/GenBank/DDBJ whole genome shotgun (WGS) entry which is preliminary data.</text>
</comment>
<keyword evidence="6 7" id="KW-0472">Membrane</keyword>
<keyword evidence="10" id="KW-1185">Reference proteome</keyword>
<evidence type="ECO:0000256" key="5">
    <source>
        <dbReference type="ARBA" id="ARBA00022989"/>
    </source>
</evidence>
<evidence type="ECO:0000313" key="9">
    <source>
        <dbReference type="EMBL" id="MFC7441672.1"/>
    </source>
</evidence>
<evidence type="ECO:0000313" key="10">
    <source>
        <dbReference type="Proteomes" id="UP001596500"/>
    </source>
</evidence>
<feature type="domain" description="Glycine transporter" evidence="8">
    <location>
        <begin position="92"/>
        <end position="161"/>
    </location>
</feature>
<evidence type="ECO:0000256" key="6">
    <source>
        <dbReference type="ARBA" id="ARBA00023136"/>
    </source>
</evidence>
<feature type="transmembrane region" description="Helical" evidence="7">
    <location>
        <begin position="149"/>
        <end position="166"/>
    </location>
</feature>
<comment type="similarity">
    <text evidence="2">Belongs to the UPF0126 family.</text>
</comment>
<gene>
    <name evidence="9" type="ORF">ACFQNG_11165</name>
</gene>
<dbReference type="RefSeq" id="WP_379865122.1">
    <property type="nucleotide sequence ID" value="NZ_JBHTBW010000032.1"/>
</dbReference>
<evidence type="ECO:0000256" key="3">
    <source>
        <dbReference type="ARBA" id="ARBA00022475"/>
    </source>
</evidence>
<evidence type="ECO:0000259" key="8">
    <source>
        <dbReference type="Pfam" id="PF03458"/>
    </source>
</evidence>
<feature type="transmembrane region" description="Helical" evidence="7">
    <location>
        <begin position="6"/>
        <end position="23"/>
    </location>
</feature>
<reference evidence="10" key="1">
    <citation type="journal article" date="2019" name="Int. J. Syst. Evol. Microbiol.">
        <title>The Global Catalogue of Microorganisms (GCM) 10K type strain sequencing project: providing services to taxonomists for standard genome sequencing and annotation.</title>
        <authorList>
            <consortium name="The Broad Institute Genomics Platform"/>
            <consortium name="The Broad Institute Genome Sequencing Center for Infectious Disease"/>
            <person name="Wu L."/>
            <person name="Ma J."/>
        </authorList>
    </citation>
    <scope>NUCLEOTIDE SEQUENCE [LARGE SCALE GENOMIC DNA]</scope>
    <source>
        <strain evidence="10">CGMCC 1.12942</strain>
    </source>
</reference>
<feature type="domain" description="Glycine transporter" evidence="8">
    <location>
        <begin position="5"/>
        <end position="78"/>
    </location>
</feature>
<keyword evidence="3" id="KW-1003">Cell membrane</keyword>
<protein>
    <submittedName>
        <fullName evidence="9">Trimeric intracellular cation channel family protein</fullName>
    </submittedName>
</protein>
<accession>A0ABW2RKS6</accession>
<dbReference type="Proteomes" id="UP001596500">
    <property type="component" value="Unassembled WGS sequence"/>
</dbReference>
<sequence length="203" mass="22125">MSWELFNVLGISAFAISGAIIATEEKYDLFGAYVLGLVTAFGGGVIRNALIGLPTDALWKQELMIYVALIAITLVLFCPSPWFQYWKKWLNFFDAIGLAAFSIQGALYATDKGLPLVAVIFAAVMTGIGGGLIRDVLAGRKPLVLQKEIYALWSVIIGVVVGLHWVSGNVQLLVLCGLIVALRMVSTIYGWHLPGRIVHRKMS</sequence>
<dbReference type="EMBL" id="JBHTBW010000032">
    <property type="protein sequence ID" value="MFC7441672.1"/>
    <property type="molecule type" value="Genomic_DNA"/>
</dbReference>
<name>A0ABW2RKS6_9BACL</name>
<evidence type="ECO:0000256" key="7">
    <source>
        <dbReference type="SAM" id="Phobius"/>
    </source>
</evidence>
<keyword evidence="4 7" id="KW-0812">Transmembrane</keyword>
<feature type="transmembrane region" description="Helical" evidence="7">
    <location>
        <begin position="172"/>
        <end position="193"/>
    </location>
</feature>
<dbReference type="InterPro" id="IPR005115">
    <property type="entry name" value="Gly_transporter"/>
</dbReference>
<evidence type="ECO:0000256" key="2">
    <source>
        <dbReference type="ARBA" id="ARBA00008193"/>
    </source>
</evidence>
<dbReference type="PANTHER" id="PTHR30506:SF3">
    <property type="entry name" value="UPF0126 INNER MEMBRANE PROTEIN YADS-RELATED"/>
    <property type="match status" value="1"/>
</dbReference>
<keyword evidence="5 7" id="KW-1133">Transmembrane helix</keyword>
<feature type="transmembrane region" description="Helical" evidence="7">
    <location>
        <begin position="30"/>
        <end position="51"/>
    </location>
</feature>
<proteinExistence type="inferred from homology"/>
<evidence type="ECO:0000256" key="4">
    <source>
        <dbReference type="ARBA" id="ARBA00022692"/>
    </source>
</evidence>